<evidence type="ECO:0000313" key="3">
    <source>
        <dbReference type="EMBL" id="RCW32016.1"/>
    </source>
</evidence>
<evidence type="ECO:0000313" key="4">
    <source>
        <dbReference type="Proteomes" id="UP000252733"/>
    </source>
</evidence>
<dbReference type="GO" id="GO:0017118">
    <property type="term" value="F:lipoyltransferase activity"/>
    <property type="evidence" value="ECO:0007669"/>
    <property type="project" value="TreeGrafter"/>
</dbReference>
<dbReference type="CDD" id="cd16443">
    <property type="entry name" value="LplA"/>
    <property type="match status" value="1"/>
</dbReference>
<dbReference type="Proteomes" id="UP000252733">
    <property type="component" value="Unassembled WGS sequence"/>
</dbReference>
<sequence>MDRDTLFITSKTNDPAFNLATEEVLLRKFKQNIIFFYINRPSVIVGKHQNTLAEVNHEFLEKNNIPVYRRLSGGGTVYHDYGNINYCIIENGEPGHLVDFLRATTPVVEALKDYGLDARHGKRNDLLAGYKKISGNACHVYKSRAMHHGTLLFNSNLSQLTESLKADATKFRDKSVKSVRSEVVNISDLIPENNDVDIFVSKIGSFLQRKYNAAPYAFSEEEISEITTLAETKYKTWQWNYGYSPTYEFSKRFKSDNYVYSAKLKVEKGIISEITVKTNHPKKEEIINTTNKLTGTIHEKSQVEKVLVETDKEIRASLLSCLF</sequence>
<dbReference type="EMBL" id="QPIZ01000016">
    <property type="protein sequence ID" value="RCW32016.1"/>
    <property type="molecule type" value="Genomic_DNA"/>
</dbReference>
<dbReference type="NCBIfam" id="TIGR00545">
    <property type="entry name" value="lipoyltrans"/>
    <property type="match status" value="1"/>
</dbReference>
<proteinExistence type="predicted"/>
<dbReference type="PANTHER" id="PTHR12561:SF3">
    <property type="entry name" value="LIPOYLTRANSFERASE 1, MITOCHONDRIAL"/>
    <property type="match status" value="1"/>
</dbReference>
<dbReference type="InterPro" id="IPR045864">
    <property type="entry name" value="aa-tRNA-synth_II/BPL/LPL"/>
</dbReference>
<dbReference type="STRING" id="1168289.GCA_000259075_00442"/>
<evidence type="ECO:0000256" key="1">
    <source>
        <dbReference type="ARBA" id="ARBA00005085"/>
    </source>
</evidence>
<organism evidence="3 4">
    <name type="scientific">Marinilabilia salmonicolor</name>
    <dbReference type="NCBI Taxonomy" id="989"/>
    <lineage>
        <taxon>Bacteria</taxon>
        <taxon>Pseudomonadati</taxon>
        <taxon>Bacteroidota</taxon>
        <taxon>Bacteroidia</taxon>
        <taxon>Marinilabiliales</taxon>
        <taxon>Marinilabiliaceae</taxon>
        <taxon>Marinilabilia</taxon>
    </lineage>
</organism>
<dbReference type="Pfam" id="PF21948">
    <property type="entry name" value="LplA-B_cat"/>
    <property type="match status" value="1"/>
</dbReference>
<dbReference type="GO" id="GO:0016979">
    <property type="term" value="F:lipoate-protein ligase activity"/>
    <property type="evidence" value="ECO:0007669"/>
    <property type="project" value="TreeGrafter"/>
</dbReference>
<comment type="caution">
    <text evidence="3">The sequence shown here is derived from an EMBL/GenBank/DDBJ whole genome shotgun (WGS) entry which is preliminary data.</text>
</comment>
<reference evidence="3 4" key="1">
    <citation type="submission" date="2018-07" db="EMBL/GenBank/DDBJ databases">
        <title>Freshwater and sediment microbial communities from various areas in North America, analyzing microbe dynamics in response to fracking.</title>
        <authorList>
            <person name="Lamendella R."/>
        </authorList>
    </citation>
    <scope>NUCLEOTIDE SEQUENCE [LARGE SCALE GENOMIC DNA]</scope>
    <source>
        <strain evidence="3 4">160A</strain>
    </source>
</reference>
<dbReference type="Gene3D" id="3.30.930.10">
    <property type="entry name" value="Bira Bifunctional Protein, Domain 2"/>
    <property type="match status" value="1"/>
</dbReference>
<keyword evidence="3" id="KW-0436">Ligase</keyword>
<dbReference type="PROSITE" id="PS51733">
    <property type="entry name" value="BPL_LPL_CATALYTIC"/>
    <property type="match status" value="1"/>
</dbReference>
<evidence type="ECO:0000259" key="2">
    <source>
        <dbReference type="PROSITE" id="PS51733"/>
    </source>
</evidence>
<protein>
    <submittedName>
        <fullName evidence="3">Lipoate-protein ligase</fullName>
    </submittedName>
</protein>
<feature type="domain" description="BPL/LPL catalytic" evidence="2">
    <location>
        <begin position="28"/>
        <end position="215"/>
    </location>
</feature>
<dbReference type="OrthoDB" id="9787898at2"/>
<keyword evidence="4" id="KW-1185">Reference proteome</keyword>
<dbReference type="RefSeq" id="WP_106151900.1">
    <property type="nucleotide sequence ID" value="NZ_PVTS01000002.1"/>
</dbReference>
<dbReference type="Gene3D" id="3.30.390.50">
    <property type="entry name" value="CO dehydrogenase flavoprotein, C-terminal domain"/>
    <property type="match status" value="1"/>
</dbReference>
<dbReference type="PANTHER" id="PTHR12561">
    <property type="entry name" value="LIPOATE-PROTEIN LIGASE"/>
    <property type="match status" value="1"/>
</dbReference>
<dbReference type="AlphaFoldDB" id="A0A2T0XSM6"/>
<dbReference type="InterPro" id="IPR004143">
    <property type="entry name" value="BPL_LPL_catalytic"/>
</dbReference>
<dbReference type="GO" id="GO:0005737">
    <property type="term" value="C:cytoplasm"/>
    <property type="evidence" value="ECO:0007669"/>
    <property type="project" value="TreeGrafter"/>
</dbReference>
<dbReference type="UniPathway" id="UPA00537">
    <property type="reaction ID" value="UER00595"/>
</dbReference>
<accession>A0A2T0XSM6</accession>
<dbReference type="GO" id="GO:0009249">
    <property type="term" value="P:protein lipoylation"/>
    <property type="evidence" value="ECO:0007669"/>
    <property type="project" value="InterPro"/>
</dbReference>
<comment type="pathway">
    <text evidence="1">Protein modification; protein lipoylation via exogenous pathway; protein N(6)-(lipoyl)lysine from lipoate: step 2/2.</text>
</comment>
<gene>
    <name evidence="3" type="ORF">DFO77_11683</name>
</gene>
<dbReference type="SUPFAM" id="SSF55681">
    <property type="entry name" value="Class II aaRS and biotin synthetases"/>
    <property type="match status" value="1"/>
</dbReference>
<dbReference type="InterPro" id="IPR004562">
    <property type="entry name" value="LipoylTrfase_LipoateP_Ligase"/>
</dbReference>
<name>A0A2T0XSM6_9BACT</name>